<name>I3TUB8_TISMK</name>
<sequence length="304" mass="31919">MTSTRRAFRDRVSGAHNAMPAHTTPAHTTPARIMAAHNPLSARLVEEAGFDGAWASGFEISAALGLPDISLVSMAEHLEVVRAMAARTRLPVVADIDTGFGNALNVLHAVRSYEAAGAAAVVIEDKVFPKVTSLVEGGRQDLLRIAEFQGKIEAARHARNDPDFLIIARTEALIAGAGPGAALERGRAYAAAGADLLLVHSKSTTPDEIEGFIAAWDGGIPIVIVPTAYPQMTMARAAASGRVGLVIYGNHAIRAAVAAMQQSFARIMADGDTLGVEGGIAPVGEIFRLQGMDQVARDEAAFLR</sequence>
<feature type="compositionally biased region" description="Low complexity" evidence="2">
    <location>
        <begin position="15"/>
        <end position="25"/>
    </location>
</feature>
<proteinExistence type="inferred from homology"/>
<dbReference type="EMBL" id="CP003238">
    <property type="protein sequence ID" value="AFK56356.1"/>
    <property type="molecule type" value="Genomic_DNA"/>
</dbReference>
<dbReference type="PANTHER" id="PTHR42905">
    <property type="entry name" value="PHOSPHOENOLPYRUVATE CARBOXYLASE"/>
    <property type="match status" value="1"/>
</dbReference>
<protein>
    <submittedName>
        <fullName evidence="3">Phosphoenolpyruvate phosphomutase</fullName>
    </submittedName>
</protein>
<dbReference type="Proteomes" id="UP000005258">
    <property type="component" value="Plasmid pTM2"/>
</dbReference>
<dbReference type="KEGG" id="tmo:TMO_b0348"/>
<dbReference type="InterPro" id="IPR039556">
    <property type="entry name" value="ICL/PEPM"/>
</dbReference>
<dbReference type="HOGENOM" id="CLU_027389_0_0_5"/>
<dbReference type="AlphaFoldDB" id="I3TUB8"/>
<feature type="region of interest" description="Disordered" evidence="2">
    <location>
        <begin position="1"/>
        <end position="25"/>
    </location>
</feature>
<dbReference type="Pfam" id="PF13714">
    <property type="entry name" value="PEP_mutase"/>
    <property type="match status" value="1"/>
</dbReference>
<dbReference type="InterPro" id="IPR015813">
    <property type="entry name" value="Pyrv/PenolPyrv_kinase-like_dom"/>
</dbReference>
<dbReference type="GO" id="GO:0003824">
    <property type="term" value="F:catalytic activity"/>
    <property type="evidence" value="ECO:0007669"/>
    <property type="project" value="InterPro"/>
</dbReference>
<keyword evidence="4" id="KW-1185">Reference proteome</keyword>
<evidence type="ECO:0000313" key="4">
    <source>
        <dbReference type="Proteomes" id="UP000005258"/>
    </source>
</evidence>
<dbReference type="CDD" id="cd00377">
    <property type="entry name" value="ICL_PEPM"/>
    <property type="match status" value="1"/>
</dbReference>
<gene>
    <name evidence="3" type="ordered locus">TMO_b0348</name>
</gene>
<evidence type="ECO:0000256" key="2">
    <source>
        <dbReference type="SAM" id="MobiDB-lite"/>
    </source>
</evidence>
<reference evidence="3 4" key="1">
    <citation type="journal article" date="2012" name="J. Am. Chem. Soc.">
        <title>Bacterial biosynthesis and maturation of the didemnin anti-cancer agents.</title>
        <authorList>
            <person name="Xu Y."/>
            <person name="Kersten R.D."/>
            <person name="Nam S.J."/>
            <person name="Lu L."/>
            <person name="Al-Suwailem A.M."/>
            <person name="Zheng H."/>
            <person name="Fenical W."/>
            <person name="Dorrestein P.C."/>
            <person name="Moore B.S."/>
            <person name="Qian P.Y."/>
        </authorList>
    </citation>
    <scope>NUCLEOTIDE SEQUENCE [LARGE SCALE GENOMIC DNA]</scope>
    <source>
        <strain evidence="3 4">KA081020-065</strain>
    </source>
</reference>
<comment type="similarity">
    <text evidence="1">Belongs to the isocitrate lyase/PEP mutase superfamily. PEP mutase family.</text>
</comment>
<accession>I3TUB8</accession>
<evidence type="ECO:0000256" key="1">
    <source>
        <dbReference type="ARBA" id="ARBA00038455"/>
    </source>
</evidence>
<keyword evidence="3" id="KW-0614">Plasmid</keyword>
<evidence type="ECO:0000313" key="3">
    <source>
        <dbReference type="EMBL" id="AFK56356.1"/>
    </source>
</evidence>
<organism evidence="3 4">
    <name type="scientific">Tistrella mobilis (strain KA081020-065)</name>
    <dbReference type="NCBI Taxonomy" id="1110502"/>
    <lineage>
        <taxon>Bacteria</taxon>
        <taxon>Pseudomonadati</taxon>
        <taxon>Pseudomonadota</taxon>
        <taxon>Alphaproteobacteria</taxon>
        <taxon>Geminicoccales</taxon>
        <taxon>Geminicoccaceae</taxon>
        <taxon>Tistrella</taxon>
    </lineage>
</organism>
<dbReference type="PATRIC" id="fig|1110502.3.peg.4606"/>
<dbReference type="Gene3D" id="3.20.20.60">
    <property type="entry name" value="Phosphoenolpyruvate-binding domains"/>
    <property type="match status" value="1"/>
</dbReference>
<dbReference type="SUPFAM" id="SSF51621">
    <property type="entry name" value="Phosphoenolpyruvate/pyruvate domain"/>
    <property type="match status" value="1"/>
</dbReference>
<geneLocation type="plasmid" evidence="3 4">
    <name>pTM2</name>
</geneLocation>
<dbReference type="InterPro" id="IPR040442">
    <property type="entry name" value="Pyrv_kinase-like_dom_sf"/>
</dbReference>
<dbReference type="PANTHER" id="PTHR42905:SF7">
    <property type="entry name" value="PHOSPHOENOLPYRUVATE PHOSPHOMUTASE"/>
    <property type="match status" value="1"/>
</dbReference>